<dbReference type="Pfam" id="PF04471">
    <property type="entry name" value="Mrr_cat"/>
    <property type="match status" value="1"/>
</dbReference>
<proteinExistence type="predicted"/>
<dbReference type="GO" id="GO:0003677">
    <property type="term" value="F:DNA binding"/>
    <property type="evidence" value="ECO:0007669"/>
    <property type="project" value="InterPro"/>
</dbReference>
<dbReference type="AlphaFoldDB" id="A0A9N9EPP7"/>
<dbReference type="EMBL" id="CAJVPZ010017899">
    <property type="protein sequence ID" value="CAG8683149.1"/>
    <property type="molecule type" value="Genomic_DNA"/>
</dbReference>
<evidence type="ECO:0000313" key="2">
    <source>
        <dbReference type="EMBL" id="CAG8683149.1"/>
    </source>
</evidence>
<reference evidence="2" key="1">
    <citation type="submission" date="2021-06" db="EMBL/GenBank/DDBJ databases">
        <authorList>
            <person name="Kallberg Y."/>
            <person name="Tangrot J."/>
            <person name="Rosling A."/>
        </authorList>
    </citation>
    <scope>NUCLEOTIDE SEQUENCE</scope>
    <source>
        <strain evidence="2">IN212</strain>
    </source>
</reference>
<keyword evidence="3" id="KW-1185">Reference proteome</keyword>
<protein>
    <submittedName>
        <fullName evidence="2">1402_t:CDS:1</fullName>
    </submittedName>
</protein>
<dbReference type="GO" id="GO:0009307">
    <property type="term" value="P:DNA restriction-modification system"/>
    <property type="evidence" value="ECO:0007669"/>
    <property type="project" value="InterPro"/>
</dbReference>
<dbReference type="InterPro" id="IPR007560">
    <property type="entry name" value="Restrct_endonuc_IV_Mrr"/>
</dbReference>
<dbReference type="GO" id="GO:0004519">
    <property type="term" value="F:endonuclease activity"/>
    <property type="evidence" value="ECO:0007669"/>
    <property type="project" value="InterPro"/>
</dbReference>
<name>A0A9N9EPP7_9GLOM</name>
<dbReference type="OrthoDB" id="2435822at2759"/>
<gene>
    <name evidence="2" type="ORF">RFULGI_LOCUS9697</name>
</gene>
<evidence type="ECO:0000259" key="1">
    <source>
        <dbReference type="Pfam" id="PF04471"/>
    </source>
</evidence>
<accession>A0A9N9EPP7</accession>
<feature type="domain" description="Restriction endonuclease type IV Mrr" evidence="1">
    <location>
        <begin position="25"/>
        <end position="122"/>
    </location>
</feature>
<organism evidence="2 3">
    <name type="scientific">Racocetra fulgida</name>
    <dbReference type="NCBI Taxonomy" id="60492"/>
    <lineage>
        <taxon>Eukaryota</taxon>
        <taxon>Fungi</taxon>
        <taxon>Fungi incertae sedis</taxon>
        <taxon>Mucoromycota</taxon>
        <taxon>Glomeromycotina</taxon>
        <taxon>Glomeromycetes</taxon>
        <taxon>Diversisporales</taxon>
        <taxon>Gigasporaceae</taxon>
        <taxon>Racocetra</taxon>
    </lineage>
</organism>
<evidence type="ECO:0000313" key="3">
    <source>
        <dbReference type="Proteomes" id="UP000789396"/>
    </source>
</evidence>
<dbReference type="Proteomes" id="UP000789396">
    <property type="component" value="Unassembled WGS sequence"/>
</dbReference>
<sequence length="135" mass="15692">MPEHSKEVKQLKRNVGPKEFLQNCKAFRDSIQEILVSIGFHVDSSKPQGLIYSGRDKDYKIIVRVKHRTKKNLGFDDPERLKSMIDTYYSGHEGFIVTDCRFSSNCEKVAKTMMINLCKEGMFKELVLNRFNARN</sequence>
<comment type="caution">
    <text evidence="2">The sequence shown here is derived from an EMBL/GenBank/DDBJ whole genome shotgun (WGS) entry which is preliminary data.</text>
</comment>